<protein>
    <submittedName>
        <fullName evidence="1">Uncharacterized protein</fullName>
    </submittedName>
</protein>
<evidence type="ECO:0000313" key="1">
    <source>
        <dbReference type="EMBL" id="CDW27695.1"/>
    </source>
</evidence>
<dbReference type="EMBL" id="HACA01010334">
    <property type="protein sequence ID" value="CDW27695.1"/>
    <property type="molecule type" value="Transcribed_RNA"/>
</dbReference>
<name>A0A0K2TPB0_LEPSM</name>
<proteinExistence type="predicted"/>
<organism evidence="1">
    <name type="scientific">Lepeophtheirus salmonis</name>
    <name type="common">Salmon louse</name>
    <name type="synonym">Caligus salmonis</name>
    <dbReference type="NCBI Taxonomy" id="72036"/>
    <lineage>
        <taxon>Eukaryota</taxon>
        <taxon>Metazoa</taxon>
        <taxon>Ecdysozoa</taxon>
        <taxon>Arthropoda</taxon>
        <taxon>Crustacea</taxon>
        <taxon>Multicrustacea</taxon>
        <taxon>Hexanauplia</taxon>
        <taxon>Copepoda</taxon>
        <taxon>Siphonostomatoida</taxon>
        <taxon>Caligidae</taxon>
        <taxon>Lepeophtheirus</taxon>
    </lineage>
</organism>
<dbReference type="AlphaFoldDB" id="A0A0K2TPB0"/>
<sequence length="33" mass="3815">MRRGYASDLKVNNPFSRWCCGNPCEDEFTLHAP</sequence>
<accession>A0A0K2TPB0</accession>
<reference evidence="1" key="1">
    <citation type="submission" date="2014-05" db="EMBL/GenBank/DDBJ databases">
        <authorList>
            <person name="Chronopoulou M."/>
        </authorList>
    </citation>
    <scope>NUCLEOTIDE SEQUENCE</scope>
    <source>
        <tissue evidence="1">Whole organism</tissue>
    </source>
</reference>